<protein>
    <submittedName>
        <fullName evidence="1">Uncharacterized protein</fullName>
    </submittedName>
</protein>
<organism evidence="1 2">
    <name type="scientific">Oedothorax gibbosus</name>
    <dbReference type="NCBI Taxonomy" id="931172"/>
    <lineage>
        <taxon>Eukaryota</taxon>
        <taxon>Metazoa</taxon>
        <taxon>Ecdysozoa</taxon>
        <taxon>Arthropoda</taxon>
        <taxon>Chelicerata</taxon>
        <taxon>Arachnida</taxon>
        <taxon>Araneae</taxon>
        <taxon>Araneomorphae</taxon>
        <taxon>Entelegynae</taxon>
        <taxon>Araneoidea</taxon>
        <taxon>Linyphiidae</taxon>
        <taxon>Erigoninae</taxon>
        <taxon>Oedothorax</taxon>
    </lineage>
</organism>
<dbReference type="Proteomes" id="UP000827092">
    <property type="component" value="Unassembled WGS sequence"/>
</dbReference>
<evidence type="ECO:0000313" key="2">
    <source>
        <dbReference type="Proteomes" id="UP000827092"/>
    </source>
</evidence>
<proteinExistence type="predicted"/>
<gene>
    <name evidence="1" type="ORF">JTE90_000539</name>
</gene>
<dbReference type="AlphaFoldDB" id="A0AAV6VW68"/>
<accession>A0AAV6VW68</accession>
<evidence type="ECO:0000313" key="1">
    <source>
        <dbReference type="EMBL" id="KAG8200458.1"/>
    </source>
</evidence>
<keyword evidence="2" id="KW-1185">Reference proteome</keyword>
<name>A0AAV6VW68_9ARAC</name>
<reference evidence="1 2" key="1">
    <citation type="journal article" date="2022" name="Nat. Ecol. Evol.">
        <title>A masculinizing supergene underlies an exaggerated male reproductive morph in a spider.</title>
        <authorList>
            <person name="Hendrickx F."/>
            <person name="De Corte Z."/>
            <person name="Sonet G."/>
            <person name="Van Belleghem S.M."/>
            <person name="Kostlbacher S."/>
            <person name="Vangestel C."/>
        </authorList>
    </citation>
    <scope>NUCLEOTIDE SEQUENCE [LARGE SCALE GENOMIC DNA]</scope>
    <source>
        <strain evidence="1">W744_W776</strain>
    </source>
</reference>
<dbReference type="EMBL" id="JAFNEN010000015">
    <property type="protein sequence ID" value="KAG8200458.1"/>
    <property type="molecule type" value="Genomic_DNA"/>
</dbReference>
<comment type="caution">
    <text evidence="1">The sequence shown here is derived from an EMBL/GenBank/DDBJ whole genome shotgun (WGS) entry which is preliminary data.</text>
</comment>
<sequence>MSEESHSSDDHDQHTCLQKYPYIHEVKQCPRFVSLNRKTTPDLVPIEKHWNVPGSIRISLPGDHDQHTCLQKYPYIHEVRQAQAMSLNRKTTLDLVPVAKALERARKCQVTDISMSRGRGYGGMMDGICDREHVLLGDNPTQWWRLIK</sequence>